<dbReference type="GO" id="GO:0070301">
    <property type="term" value="P:cellular response to hydrogen peroxide"/>
    <property type="evidence" value="ECO:0007669"/>
    <property type="project" value="TreeGrafter"/>
</dbReference>
<evidence type="ECO:0000256" key="5">
    <source>
        <dbReference type="ARBA" id="ARBA00023002"/>
    </source>
</evidence>
<organism evidence="7">
    <name type="scientific">marine sediment metagenome</name>
    <dbReference type="NCBI Taxonomy" id="412755"/>
    <lineage>
        <taxon>unclassified sequences</taxon>
        <taxon>metagenomes</taxon>
        <taxon>ecological metagenomes</taxon>
    </lineage>
</organism>
<keyword evidence="6" id="KW-0408">Iron</keyword>
<evidence type="ECO:0000313" key="7">
    <source>
        <dbReference type="EMBL" id="KKM64478.1"/>
    </source>
</evidence>
<comment type="caution">
    <text evidence="7">The sequence shown here is derived from an EMBL/GenBank/DDBJ whole genome shotgun (WGS) entry which is preliminary data.</text>
</comment>
<dbReference type="GO" id="GO:0042744">
    <property type="term" value="P:hydrogen peroxide catabolic process"/>
    <property type="evidence" value="ECO:0007669"/>
    <property type="project" value="TreeGrafter"/>
</dbReference>
<dbReference type="GO" id="GO:0005829">
    <property type="term" value="C:cytosol"/>
    <property type="evidence" value="ECO:0007669"/>
    <property type="project" value="TreeGrafter"/>
</dbReference>
<gene>
    <name evidence="7" type="ORF">LCGC14_1500950</name>
</gene>
<keyword evidence="2" id="KW-0575">Peroxidase</keyword>
<accession>A0A0F9J4L3</accession>
<protein>
    <submittedName>
        <fullName evidence="7">Uncharacterized protein</fullName>
    </submittedName>
</protein>
<evidence type="ECO:0000256" key="4">
    <source>
        <dbReference type="ARBA" id="ARBA00022723"/>
    </source>
</evidence>
<feature type="non-terminal residue" evidence="7">
    <location>
        <position position="1"/>
    </location>
</feature>
<comment type="cofactor">
    <cofactor evidence="1">
        <name>heme b</name>
        <dbReference type="ChEBI" id="CHEBI:60344"/>
    </cofactor>
</comment>
<sequence>PAAAGIEEQGLGWKNKCGKGHSEDTITSGLEGAWTVTPTRWSINYLQNLFNFEWEKTKSPAGATQWIPVNGQASSLVPDAHIKNKRHAPIMFTTDIAY</sequence>
<proteinExistence type="predicted"/>
<keyword evidence="4" id="KW-0479">Metal-binding</keyword>
<keyword evidence="5" id="KW-0560">Oxidoreductase</keyword>
<dbReference type="GO" id="GO:0004096">
    <property type="term" value="F:catalase activity"/>
    <property type="evidence" value="ECO:0007669"/>
    <property type="project" value="InterPro"/>
</dbReference>
<dbReference type="GO" id="GO:0046872">
    <property type="term" value="F:metal ion binding"/>
    <property type="evidence" value="ECO:0007669"/>
    <property type="project" value="UniProtKB-KW"/>
</dbReference>
<dbReference type="PANTHER" id="PTHR30555:SF0">
    <property type="entry name" value="CATALASE-PEROXIDASE"/>
    <property type="match status" value="1"/>
</dbReference>
<dbReference type="Gene3D" id="1.10.420.10">
    <property type="entry name" value="Peroxidase, domain 2"/>
    <property type="match status" value="1"/>
</dbReference>
<evidence type="ECO:0000256" key="1">
    <source>
        <dbReference type="ARBA" id="ARBA00001970"/>
    </source>
</evidence>
<reference evidence="7" key="1">
    <citation type="journal article" date="2015" name="Nature">
        <title>Complex archaea that bridge the gap between prokaryotes and eukaryotes.</title>
        <authorList>
            <person name="Spang A."/>
            <person name="Saw J.H."/>
            <person name="Jorgensen S.L."/>
            <person name="Zaremba-Niedzwiedzka K."/>
            <person name="Martijn J."/>
            <person name="Lind A.E."/>
            <person name="van Eijk R."/>
            <person name="Schleper C."/>
            <person name="Guy L."/>
            <person name="Ettema T.J."/>
        </authorList>
    </citation>
    <scope>NUCLEOTIDE SEQUENCE</scope>
</reference>
<evidence type="ECO:0000256" key="6">
    <source>
        <dbReference type="ARBA" id="ARBA00023004"/>
    </source>
</evidence>
<dbReference type="InterPro" id="IPR010255">
    <property type="entry name" value="Haem_peroxidase_sf"/>
</dbReference>
<dbReference type="InterPro" id="IPR000763">
    <property type="entry name" value="Catalase_peroxidase"/>
</dbReference>
<dbReference type="SUPFAM" id="SSF48113">
    <property type="entry name" value="Heme-dependent peroxidases"/>
    <property type="match status" value="1"/>
</dbReference>
<keyword evidence="3" id="KW-0349">Heme</keyword>
<dbReference type="AlphaFoldDB" id="A0A0F9J4L3"/>
<dbReference type="EMBL" id="LAZR01010890">
    <property type="protein sequence ID" value="KKM64478.1"/>
    <property type="molecule type" value="Genomic_DNA"/>
</dbReference>
<name>A0A0F9J4L3_9ZZZZ</name>
<dbReference type="GO" id="GO:0020037">
    <property type="term" value="F:heme binding"/>
    <property type="evidence" value="ECO:0007669"/>
    <property type="project" value="InterPro"/>
</dbReference>
<evidence type="ECO:0000256" key="3">
    <source>
        <dbReference type="ARBA" id="ARBA00022617"/>
    </source>
</evidence>
<evidence type="ECO:0000256" key="2">
    <source>
        <dbReference type="ARBA" id="ARBA00022559"/>
    </source>
</evidence>
<dbReference type="PANTHER" id="PTHR30555">
    <property type="entry name" value="HYDROPEROXIDASE I, BIFUNCTIONAL CATALASE-PEROXIDASE"/>
    <property type="match status" value="1"/>
</dbReference>